<evidence type="ECO:0000313" key="12">
    <source>
        <dbReference type="Ensembl" id="ENSPLAP00000005426.1"/>
    </source>
</evidence>
<dbReference type="GO" id="GO:0007204">
    <property type="term" value="P:positive regulation of cytosolic calcium ion concentration"/>
    <property type="evidence" value="ECO:0007669"/>
    <property type="project" value="TreeGrafter"/>
</dbReference>
<dbReference type="RefSeq" id="XP_014890878.1">
    <property type="nucleotide sequence ID" value="XM_015035392.1"/>
</dbReference>
<feature type="transmembrane region" description="Helical" evidence="10">
    <location>
        <begin position="96"/>
        <end position="117"/>
    </location>
</feature>
<dbReference type="GeneID" id="106949262"/>
<dbReference type="GO" id="GO:0016493">
    <property type="term" value="F:C-C chemokine receptor activity"/>
    <property type="evidence" value="ECO:0007669"/>
    <property type="project" value="TreeGrafter"/>
</dbReference>
<dbReference type="GO" id="GO:0019957">
    <property type="term" value="F:C-C chemokine binding"/>
    <property type="evidence" value="ECO:0007669"/>
    <property type="project" value="TreeGrafter"/>
</dbReference>
<sequence length="319" mass="35984">MDNNSSMNTSDFVLPPRTWVHNGLIPSVLLSFCFLLGVPGNIAVILLKPNWQNMSRLSQSLMLNLAICDLLSLLTLPLWIYALLNSWIFGLGTCKLLAFLVYCSLYASLLTVTALGVQRYIVVVNQQRCVQVQECHLLVPLWFGAMILSIPALVIEQEETNEKWTYCYPQFSSRAQGLAVLLAETTSGFVSIFVVAYSYIHLNRRIRQTTFFNHPQTTRLLTSIIVSNFVLWSPLLTINMLALGALCFENDSLLKFCVDIWDIVKAMAFLNNCINPLLYAFSVHKMCRACMNQEELAQPSQTLNISTVAETMIIKPINE</sequence>
<feature type="transmembrane region" description="Helical" evidence="10">
    <location>
        <begin position="175"/>
        <end position="200"/>
    </location>
</feature>
<evidence type="ECO:0000259" key="11">
    <source>
        <dbReference type="PROSITE" id="PS50262"/>
    </source>
</evidence>
<dbReference type="InterPro" id="IPR050119">
    <property type="entry name" value="CCR1-9-like"/>
</dbReference>
<reference evidence="12" key="1">
    <citation type="submission" date="2025-08" db="UniProtKB">
        <authorList>
            <consortium name="Ensembl"/>
        </authorList>
    </citation>
    <scope>IDENTIFICATION</scope>
</reference>
<dbReference type="PANTHER" id="PTHR10489">
    <property type="entry name" value="CELL ADHESION MOLECULE"/>
    <property type="match status" value="1"/>
</dbReference>
<proteinExistence type="predicted"/>
<keyword evidence="2" id="KW-1003">Cell membrane</keyword>
<evidence type="ECO:0000256" key="5">
    <source>
        <dbReference type="ARBA" id="ARBA00023040"/>
    </source>
</evidence>
<keyword evidence="5" id="KW-0297">G-protein coupled receptor</keyword>
<keyword evidence="3 10" id="KW-0812">Transmembrane</keyword>
<organism evidence="12 13">
    <name type="scientific">Poecilia latipinna</name>
    <name type="common">sailfin molly</name>
    <dbReference type="NCBI Taxonomy" id="48699"/>
    <lineage>
        <taxon>Eukaryota</taxon>
        <taxon>Metazoa</taxon>
        <taxon>Chordata</taxon>
        <taxon>Craniata</taxon>
        <taxon>Vertebrata</taxon>
        <taxon>Euteleostomi</taxon>
        <taxon>Actinopterygii</taxon>
        <taxon>Neopterygii</taxon>
        <taxon>Teleostei</taxon>
        <taxon>Neoteleostei</taxon>
        <taxon>Acanthomorphata</taxon>
        <taxon>Ovalentaria</taxon>
        <taxon>Atherinomorphae</taxon>
        <taxon>Cyprinodontiformes</taxon>
        <taxon>Poeciliidae</taxon>
        <taxon>Poeciliinae</taxon>
        <taxon>Poecilia</taxon>
    </lineage>
</organism>
<evidence type="ECO:0000256" key="10">
    <source>
        <dbReference type="SAM" id="Phobius"/>
    </source>
</evidence>
<dbReference type="KEGG" id="plai:106949262"/>
<keyword evidence="7" id="KW-0675">Receptor</keyword>
<keyword evidence="13" id="KW-1185">Reference proteome</keyword>
<comment type="subcellular location">
    <subcellularLocation>
        <location evidence="1">Cell membrane</location>
        <topology evidence="1">Multi-pass membrane protein</topology>
    </subcellularLocation>
</comment>
<evidence type="ECO:0000256" key="6">
    <source>
        <dbReference type="ARBA" id="ARBA00023136"/>
    </source>
</evidence>
<dbReference type="SUPFAM" id="SSF81321">
    <property type="entry name" value="Family A G protein-coupled receptor-like"/>
    <property type="match status" value="1"/>
</dbReference>
<evidence type="ECO:0000256" key="1">
    <source>
        <dbReference type="ARBA" id="ARBA00004651"/>
    </source>
</evidence>
<dbReference type="Pfam" id="PF00001">
    <property type="entry name" value="7tm_1"/>
    <property type="match status" value="1"/>
</dbReference>
<dbReference type="AlphaFoldDB" id="A0A3B3TYK8"/>
<reference evidence="12" key="2">
    <citation type="submission" date="2025-09" db="UniProtKB">
        <authorList>
            <consortium name="Ensembl"/>
        </authorList>
    </citation>
    <scope>IDENTIFICATION</scope>
</reference>
<dbReference type="STRING" id="48699.ENSPLAP00000005426"/>
<dbReference type="PRINTS" id="PR00237">
    <property type="entry name" value="GPCRRHODOPSN"/>
</dbReference>
<dbReference type="GO" id="GO:0009897">
    <property type="term" value="C:external side of plasma membrane"/>
    <property type="evidence" value="ECO:0007669"/>
    <property type="project" value="TreeGrafter"/>
</dbReference>
<dbReference type="GO" id="GO:0060326">
    <property type="term" value="P:cell chemotaxis"/>
    <property type="evidence" value="ECO:0007669"/>
    <property type="project" value="TreeGrafter"/>
</dbReference>
<name>A0A3B3TYK8_9TELE</name>
<evidence type="ECO:0000313" key="13">
    <source>
        <dbReference type="Proteomes" id="UP000261500"/>
    </source>
</evidence>
<accession>A0A3B3TYK8</accession>
<evidence type="ECO:0000256" key="7">
    <source>
        <dbReference type="ARBA" id="ARBA00023170"/>
    </source>
</evidence>
<feature type="domain" description="G-protein coupled receptors family 1 profile" evidence="11">
    <location>
        <begin position="40"/>
        <end position="279"/>
    </location>
</feature>
<dbReference type="PANTHER" id="PTHR10489:SF946">
    <property type="entry name" value="LEUKOTRIENE B4 RECEPTOR 1-LIKE"/>
    <property type="match status" value="1"/>
</dbReference>
<evidence type="ECO:0000256" key="3">
    <source>
        <dbReference type="ARBA" id="ARBA00022692"/>
    </source>
</evidence>
<dbReference type="OrthoDB" id="5968937at2759"/>
<dbReference type="FunFam" id="1.20.1070.10:FF:000109">
    <property type="entry name" value="Leukotriene B4 receptor"/>
    <property type="match status" value="1"/>
</dbReference>
<feature type="transmembrane region" description="Helical" evidence="10">
    <location>
        <begin position="137"/>
        <end position="155"/>
    </location>
</feature>
<feature type="transmembrane region" description="Helical" evidence="10">
    <location>
        <begin position="220"/>
        <end position="243"/>
    </location>
</feature>
<keyword evidence="9" id="KW-0807">Transducer</keyword>
<protein>
    <submittedName>
        <fullName evidence="12">Zgc:194202</fullName>
    </submittedName>
</protein>
<evidence type="ECO:0000256" key="2">
    <source>
        <dbReference type="ARBA" id="ARBA00022475"/>
    </source>
</evidence>
<dbReference type="InterPro" id="IPR017452">
    <property type="entry name" value="GPCR_Rhodpsn_7TM"/>
</dbReference>
<evidence type="ECO:0000256" key="8">
    <source>
        <dbReference type="ARBA" id="ARBA00023180"/>
    </source>
</evidence>
<dbReference type="Gene3D" id="1.20.1070.10">
    <property type="entry name" value="Rhodopsin 7-helix transmembrane proteins"/>
    <property type="match status" value="1"/>
</dbReference>
<feature type="transmembrane region" description="Helical" evidence="10">
    <location>
        <begin position="61"/>
        <end position="84"/>
    </location>
</feature>
<dbReference type="GO" id="GO:0004974">
    <property type="term" value="F:leukotriene receptor activity"/>
    <property type="evidence" value="ECO:0007669"/>
    <property type="project" value="UniProtKB-ARBA"/>
</dbReference>
<dbReference type="GO" id="GO:0006955">
    <property type="term" value="P:immune response"/>
    <property type="evidence" value="ECO:0007669"/>
    <property type="project" value="TreeGrafter"/>
</dbReference>
<dbReference type="GO" id="GO:0019722">
    <property type="term" value="P:calcium-mediated signaling"/>
    <property type="evidence" value="ECO:0007669"/>
    <property type="project" value="TreeGrafter"/>
</dbReference>
<keyword evidence="6 10" id="KW-0472">Membrane</keyword>
<feature type="transmembrane region" description="Helical" evidence="10">
    <location>
        <begin position="263"/>
        <end position="281"/>
    </location>
</feature>
<dbReference type="Proteomes" id="UP000261500">
    <property type="component" value="Unplaced"/>
</dbReference>
<evidence type="ECO:0000256" key="9">
    <source>
        <dbReference type="ARBA" id="ARBA00023224"/>
    </source>
</evidence>
<keyword evidence="4 10" id="KW-1133">Transmembrane helix</keyword>
<evidence type="ECO:0000256" key="4">
    <source>
        <dbReference type="ARBA" id="ARBA00022989"/>
    </source>
</evidence>
<dbReference type="PROSITE" id="PS50262">
    <property type="entry name" value="G_PROTEIN_RECEP_F1_2"/>
    <property type="match status" value="1"/>
</dbReference>
<dbReference type="InterPro" id="IPR000276">
    <property type="entry name" value="GPCR_Rhodpsn"/>
</dbReference>
<feature type="transmembrane region" description="Helical" evidence="10">
    <location>
        <begin position="24"/>
        <end position="49"/>
    </location>
</feature>
<dbReference type="Ensembl" id="ENSPLAT00000007963.1">
    <property type="protein sequence ID" value="ENSPLAP00000005426.1"/>
    <property type="gene ID" value="ENSPLAG00000007336.1"/>
</dbReference>
<keyword evidence="8" id="KW-0325">Glycoprotein</keyword>
<dbReference type="GeneTree" id="ENSGT00950000182966"/>